<name>A0A1V6T010_9EURO</name>
<keyword evidence="2" id="KW-1185">Reference proteome</keyword>
<dbReference type="AlphaFoldDB" id="A0A1V6T010"/>
<dbReference type="Proteomes" id="UP000191342">
    <property type="component" value="Unassembled WGS sequence"/>
</dbReference>
<comment type="caution">
    <text evidence="1">The sequence shown here is derived from an EMBL/GenBank/DDBJ whole genome shotgun (WGS) entry which is preliminary data.</text>
</comment>
<dbReference type="OrthoDB" id="5424209at2759"/>
<proteinExistence type="predicted"/>
<accession>A0A1V6T010</accession>
<evidence type="ECO:0000313" key="2">
    <source>
        <dbReference type="Proteomes" id="UP000191342"/>
    </source>
</evidence>
<organism evidence="1 2">
    <name type="scientific">Penicillium flavigenum</name>
    <dbReference type="NCBI Taxonomy" id="254877"/>
    <lineage>
        <taxon>Eukaryota</taxon>
        <taxon>Fungi</taxon>
        <taxon>Dikarya</taxon>
        <taxon>Ascomycota</taxon>
        <taxon>Pezizomycotina</taxon>
        <taxon>Eurotiomycetes</taxon>
        <taxon>Eurotiomycetidae</taxon>
        <taxon>Eurotiales</taxon>
        <taxon>Aspergillaceae</taxon>
        <taxon>Penicillium</taxon>
    </lineage>
</organism>
<dbReference type="InterPro" id="IPR009003">
    <property type="entry name" value="Peptidase_S1_PA"/>
</dbReference>
<dbReference type="SUPFAM" id="SSF50494">
    <property type="entry name" value="Trypsin-like serine proteases"/>
    <property type="match status" value="1"/>
</dbReference>
<reference evidence="2" key="1">
    <citation type="journal article" date="2017" name="Nat. Microbiol.">
        <title>Global analysis of biosynthetic gene clusters reveals vast potential of secondary metabolite production in Penicillium species.</title>
        <authorList>
            <person name="Nielsen J.C."/>
            <person name="Grijseels S."/>
            <person name="Prigent S."/>
            <person name="Ji B."/>
            <person name="Dainat J."/>
            <person name="Nielsen K.F."/>
            <person name="Frisvad J.C."/>
            <person name="Workman M."/>
            <person name="Nielsen J."/>
        </authorList>
    </citation>
    <scope>NUCLEOTIDE SEQUENCE [LARGE SCALE GENOMIC DNA]</scope>
    <source>
        <strain evidence="2">IBT 14082</strain>
    </source>
</reference>
<protein>
    <submittedName>
        <fullName evidence="1">Uncharacterized protein</fullName>
    </submittedName>
</protein>
<sequence>MSSSSVAATSSFSQVSAHSMGFCSTSSTSSPFDGPVVVDRMGFLQSTLRAGGPYLCSLPARTITAGPHYDADTVYQIEGYAAQVLRDLHLEYQGIRLVGRHSKIDPEPEQVTTVLVRMPNRPQPELWYQATKKINQLLLRHRHHGISVELIETDLFNGIYCSPIESNHSIFPKWKNIAQEIVARCPNKDDWVGLDCFRYGTNPDRSSNPVTVIIRVRKTCESSFVTAARYVHGILATFDEANVDVLFTKDGTKSFILNPTIPLEATTGSVYPGVSLGIHQSSAGCSTLGLKRWVRHPLTVHDDPSFLDIAKRILRIDHPAPRDLKVTIKSLSESIKDMKDTSFYAAKAEIDKGEDGWLPDSVRAEYEAALKCIQQFETERDTCGKMLKNGAYYLGHVVAGSGMHRTRLDGNNRRVAVDWALIKISSNRIHRQMHGDRVSGNKGFQYSNTPTNLPYHGPFMHARDGLKLYKSGRSTGMTASVYHGLESVRLDRLESKKGPGYRLVITWVNKIATSENSYPFAEGGDSGSWITRVDGKVFGILAGGDERQGTTYFCRINDVFDDIKDITGAADVRIALSPVS</sequence>
<gene>
    <name evidence="1" type="ORF">PENFLA_c019G02441</name>
</gene>
<dbReference type="EMBL" id="MLQL01000019">
    <property type="protein sequence ID" value="OQE19300.1"/>
    <property type="molecule type" value="Genomic_DNA"/>
</dbReference>
<dbReference type="STRING" id="254877.A0A1V6T010"/>
<evidence type="ECO:0000313" key="1">
    <source>
        <dbReference type="EMBL" id="OQE19300.1"/>
    </source>
</evidence>